<name>X1K2B9_9ZZZZ</name>
<proteinExistence type="predicted"/>
<reference evidence="1" key="1">
    <citation type="journal article" date="2014" name="Front. Microbiol.">
        <title>High frequency of phylogenetically diverse reductive dehalogenase-homologous genes in deep subseafloor sedimentary metagenomes.</title>
        <authorList>
            <person name="Kawai M."/>
            <person name="Futagami T."/>
            <person name="Toyoda A."/>
            <person name="Takaki Y."/>
            <person name="Nishi S."/>
            <person name="Hori S."/>
            <person name="Arai W."/>
            <person name="Tsubouchi T."/>
            <person name="Morono Y."/>
            <person name="Uchiyama I."/>
            <person name="Ito T."/>
            <person name="Fujiyama A."/>
            <person name="Inagaki F."/>
            <person name="Takami H."/>
        </authorList>
    </citation>
    <scope>NUCLEOTIDE SEQUENCE</scope>
    <source>
        <strain evidence="1">Expedition CK06-06</strain>
    </source>
</reference>
<gene>
    <name evidence="1" type="ORF">S03H2_69864</name>
</gene>
<sequence length="51" mass="5979">MNKKLIDIFFKMVRISSESGEEKEFVSYLKDLFTKELKAKCSIDNYGKGRI</sequence>
<evidence type="ECO:0008006" key="2">
    <source>
        <dbReference type="Google" id="ProtNLM"/>
    </source>
</evidence>
<dbReference type="Gene3D" id="3.40.630.10">
    <property type="entry name" value="Zn peptidases"/>
    <property type="match status" value="1"/>
</dbReference>
<dbReference type="AlphaFoldDB" id="X1K2B9"/>
<dbReference type="EMBL" id="BARU01046266">
    <property type="protein sequence ID" value="GAI00673.1"/>
    <property type="molecule type" value="Genomic_DNA"/>
</dbReference>
<accession>X1K2B9</accession>
<comment type="caution">
    <text evidence="1">The sequence shown here is derived from an EMBL/GenBank/DDBJ whole genome shotgun (WGS) entry which is preliminary data.</text>
</comment>
<organism evidence="1">
    <name type="scientific">marine sediment metagenome</name>
    <dbReference type="NCBI Taxonomy" id="412755"/>
    <lineage>
        <taxon>unclassified sequences</taxon>
        <taxon>metagenomes</taxon>
        <taxon>ecological metagenomes</taxon>
    </lineage>
</organism>
<evidence type="ECO:0000313" key="1">
    <source>
        <dbReference type="EMBL" id="GAI00673.1"/>
    </source>
</evidence>
<protein>
    <recommendedName>
        <fullName evidence="2">Peptidase M20 dimerisation domain-containing protein</fullName>
    </recommendedName>
</protein>
<feature type="non-terminal residue" evidence="1">
    <location>
        <position position="51"/>
    </location>
</feature>